<dbReference type="RefSeq" id="WP_208342051.1">
    <property type="nucleotide sequence ID" value="NZ_CAWQFN010000056.1"/>
</dbReference>
<keyword evidence="2" id="KW-1185">Reference proteome</keyword>
<evidence type="ECO:0000313" key="1">
    <source>
        <dbReference type="EMBL" id="MDR9894265.1"/>
    </source>
</evidence>
<reference evidence="2" key="1">
    <citation type="journal article" date="2021" name="Science">
        <title>Hunting the eagle killer: A cyanobacterial neurotoxin causes vacuolar myelinopathy.</title>
        <authorList>
            <person name="Breinlinger S."/>
            <person name="Phillips T.J."/>
            <person name="Haram B.N."/>
            <person name="Mares J."/>
            <person name="Martinez Yerena J.A."/>
            <person name="Hrouzek P."/>
            <person name="Sobotka R."/>
            <person name="Henderson W.M."/>
            <person name="Schmieder P."/>
            <person name="Williams S.M."/>
            <person name="Lauderdale J.D."/>
            <person name="Wilde H.D."/>
            <person name="Gerrin W."/>
            <person name="Kust A."/>
            <person name="Washington J.W."/>
            <person name="Wagner C."/>
            <person name="Geier B."/>
            <person name="Liebeke M."/>
            <person name="Enke H."/>
            <person name="Niedermeyer T.H.J."/>
            <person name="Wilde S.B."/>
        </authorList>
    </citation>
    <scope>NUCLEOTIDE SEQUENCE [LARGE SCALE GENOMIC DNA]</scope>
    <source>
        <strain evidence="2">Thurmond2011</strain>
    </source>
</reference>
<evidence type="ECO:0000313" key="2">
    <source>
        <dbReference type="Proteomes" id="UP000667802"/>
    </source>
</evidence>
<dbReference type="AlphaFoldDB" id="A0AAP5I402"/>
<name>A0AAP5I402_9CYAN</name>
<comment type="caution">
    <text evidence="1">The sequence shown here is derived from an EMBL/GenBank/DDBJ whole genome shotgun (WGS) entry which is preliminary data.</text>
</comment>
<dbReference type="Proteomes" id="UP000667802">
    <property type="component" value="Unassembled WGS sequence"/>
</dbReference>
<accession>A0AAP5I402</accession>
<sequence>MRDLIYRIYRRPLPSLVLVSFIVAASGISSAISAPPPGQNVDRLESGQRIAQTTWIGAISSFWQRNPHRRRLVSRTTGVCPISPGLIDTYLVWSEHPLFLWNSQGKTQIAKLIVREEATGKEVWTKNVKLEDQKAFYQGEKALELGKRYQWQLVGNDNLNVTLPTTFQIMKPEDHKKIQTALDGLEQKLKVAKASPEEIALQKADFFANYNVSHETEQGVFHPWSDALAVLYTVDKPSPDFLAKRQAKAESFCK</sequence>
<organism evidence="1 2">
    <name type="scientific">Aetokthonos hydrillicola Thurmond2011</name>
    <dbReference type="NCBI Taxonomy" id="2712845"/>
    <lineage>
        <taxon>Bacteria</taxon>
        <taxon>Bacillati</taxon>
        <taxon>Cyanobacteriota</taxon>
        <taxon>Cyanophyceae</taxon>
        <taxon>Nostocales</taxon>
        <taxon>Hapalosiphonaceae</taxon>
        <taxon>Aetokthonos</taxon>
    </lineage>
</organism>
<dbReference type="EMBL" id="JAALHA020000002">
    <property type="protein sequence ID" value="MDR9894265.1"/>
    <property type="molecule type" value="Genomic_DNA"/>
</dbReference>
<proteinExistence type="predicted"/>
<gene>
    <name evidence="1" type="ORF">G7B40_006725</name>
</gene>
<protein>
    <submittedName>
        <fullName evidence="1">DUF928 domain-containing protein</fullName>
    </submittedName>
</protein>